<organism evidence="1 2">
    <name type="scientific">Rhododendron molle</name>
    <name type="common">Chinese azalea</name>
    <name type="synonym">Azalea mollis</name>
    <dbReference type="NCBI Taxonomy" id="49168"/>
    <lineage>
        <taxon>Eukaryota</taxon>
        <taxon>Viridiplantae</taxon>
        <taxon>Streptophyta</taxon>
        <taxon>Embryophyta</taxon>
        <taxon>Tracheophyta</taxon>
        <taxon>Spermatophyta</taxon>
        <taxon>Magnoliopsida</taxon>
        <taxon>eudicotyledons</taxon>
        <taxon>Gunneridae</taxon>
        <taxon>Pentapetalae</taxon>
        <taxon>asterids</taxon>
        <taxon>Ericales</taxon>
        <taxon>Ericaceae</taxon>
        <taxon>Ericoideae</taxon>
        <taxon>Rhodoreae</taxon>
        <taxon>Rhododendron</taxon>
    </lineage>
</organism>
<protein>
    <submittedName>
        <fullName evidence="1">Uncharacterized protein</fullName>
    </submittedName>
</protein>
<dbReference type="EMBL" id="CM046388">
    <property type="protein sequence ID" value="KAI8573061.1"/>
    <property type="molecule type" value="Genomic_DNA"/>
</dbReference>
<comment type="caution">
    <text evidence="1">The sequence shown here is derived from an EMBL/GenBank/DDBJ whole genome shotgun (WGS) entry which is preliminary data.</text>
</comment>
<name>A0ACC0Q6K7_RHOML</name>
<evidence type="ECO:0000313" key="2">
    <source>
        <dbReference type="Proteomes" id="UP001062846"/>
    </source>
</evidence>
<gene>
    <name evidence="1" type="ORF">RHMOL_Rhmol01G0249400</name>
</gene>
<evidence type="ECO:0000313" key="1">
    <source>
        <dbReference type="EMBL" id="KAI8573061.1"/>
    </source>
</evidence>
<reference evidence="1" key="1">
    <citation type="submission" date="2022-02" db="EMBL/GenBank/DDBJ databases">
        <title>Plant Genome Project.</title>
        <authorList>
            <person name="Zhang R.-G."/>
        </authorList>
    </citation>
    <scope>NUCLEOTIDE SEQUENCE</scope>
    <source>
        <strain evidence="1">AT1</strain>
    </source>
</reference>
<proteinExistence type="predicted"/>
<accession>A0ACC0Q6K7</accession>
<keyword evidence="2" id="KW-1185">Reference proteome</keyword>
<dbReference type="Proteomes" id="UP001062846">
    <property type="component" value="Chromosome 1"/>
</dbReference>
<sequence length="913" mass="106086">MAEKIAGVEQQSAAGNVTASRIERRKAAKKEKRRQKRKELAAKELEEEEAWLNDPEKQRMIQLEEEREKERVERERREFEERERVFLEALAAKRKADEEEEEEERRREALEDESKQKQVGHKDENSDDDWEYIEEGCPEIIWQGNEIIVKKKKVRVKRKDTAHQIKKEDPNRPTSNPLPPQSEAFADYRNGFVASAQQLLDNVAQQTPNFGTEQVCLLCPAYLIFHLCNLYGRTKIIALSTLKLGLADLGHVVTEFIFTLINHAHCLSRTCTVDLVLLGSRMKGLRSVMKSLRDSLSSLSHIFLVGIGDLQLVTICTQQVFGLQGQCTDEEVERSYEEFYEDVHTEFLKFGEIVNFKVCKNGSSHLRGNVYIHYKSLDSALAAYQSINGRYFAGKQVTCEFTGVTKWNVAICGENSRLKTCSRGTACNFIHCFRNPGGDYEWADVDRPPPNYWANKMAALFGYSEEYGYDNRIEQEGRNSSKMRTADPDSYYRRYRSRERERGTERERERERDSSRSHYKEYDARSSRHFNGHHSGTRMAIEVLDEKNRGEMHTKNSKNRRTHDSDSEGDWPSKDGGEDRHQSNTRENMRNRIEVMETQDFRVDRYRRDRHHISTRNSSKHHNKELSPDNSKEKRDHGNDCREEDKNRHHRQRRKRSRHSSEGLGSIDEYANSVRKLKDENNRKESDFEKVELAKVKKRRRSSRRDRSSMEPSETNASAEGLKSDGYNETISSGHGERTKSREIADMNEVVGHKKLRERDSLRHQTSCRDSSSDESSYETQSSRLYSPRSKSHDSAYYSNEDLDKQSRWESDKTDLEKHRESERKTSSVDFDRYEGSSNSQDPDSGRYARMYSGMSLDSFLKYTTVQSLTEEGLMNLGPHVATMAEVEGLEAHKRAVTLRLQDIQAKQISQRT</sequence>